<organism evidence="1 2">
    <name type="scientific">Paraglaciecola polaris LMG 21857</name>
    <dbReference type="NCBI Taxonomy" id="1129793"/>
    <lineage>
        <taxon>Bacteria</taxon>
        <taxon>Pseudomonadati</taxon>
        <taxon>Pseudomonadota</taxon>
        <taxon>Gammaproteobacteria</taxon>
        <taxon>Alteromonadales</taxon>
        <taxon>Alteromonadaceae</taxon>
        <taxon>Paraglaciecola</taxon>
    </lineage>
</organism>
<dbReference type="AlphaFoldDB" id="K6Z604"/>
<comment type="caution">
    <text evidence="1">The sequence shown here is derived from an EMBL/GenBank/DDBJ whole genome shotgun (WGS) entry which is preliminary data.</text>
</comment>
<name>K6Z604_9ALTE</name>
<dbReference type="STRING" id="1129793.GPLA_0725"/>
<dbReference type="EMBL" id="BAER01000017">
    <property type="protein sequence ID" value="GAC31641.1"/>
    <property type="molecule type" value="Genomic_DNA"/>
</dbReference>
<dbReference type="Proteomes" id="UP000006322">
    <property type="component" value="Unassembled WGS sequence"/>
</dbReference>
<protein>
    <submittedName>
        <fullName evidence="1">Uncharacterized protein</fullName>
    </submittedName>
</protein>
<evidence type="ECO:0000313" key="2">
    <source>
        <dbReference type="Proteomes" id="UP000006322"/>
    </source>
</evidence>
<accession>K6Z604</accession>
<gene>
    <name evidence="1" type="ORF">GPLA_0725</name>
</gene>
<sequence>MILKESLVWAIALEIIPDGNRGASNVCAPVKAPKVPKPIRKRRLVISAVAFDEGGVETLPVFTSLALAVGPSAEESADVTLVFADFMTSPH</sequence>
<keyword evidence="2" id="KW-1185">Reference proteome</keyword>
<evidence type="ECO:0000313" key="1">
    <source>
        <dbReference type="EMBL" id="GAC31641.1"/>
    </source>
</evidence>
<proteinExistence type="predicted"/>
<reference evidence="2" key="1">
    <citation type="journal article" date="2014" name="Environ. Microbiol.">
        <title>Comparative genomics of the marine bacterial genus Glaciecola reveals the high degree of genomic diversity and genomic characteristic for cold adaptation.</title>
        <authorList>
            <person name="Qin Q.L."/>
            <person name="Xie B.B."/>
            <person name="Yu Y."/>
            <person name="Shu Y.L."/>
            <person name="Rong J.C."/>
            <person name="Zhang Y.J."/>
            <person name="Zhao D.L."/>
            <person name="Chen X.L."/>
            <person name="Zhang X.Y."/>
            <person name="Chen B."/>
            <person name="Zhou B.C."/>
            <person name="Zhang Y.Z."/>
        </authorList>
    </citation>
    <scope>NUCLEOTIDE SEQUENCE [LARGE SCALE GENOMIC DNA]</scope>
    <source>
        <strain evidence="2">LMG 21857</strain>
    </source>
</reference>